<feature type="region of interest" description="Disordered" evidence="1">
    <location>
        <begin position="1"/>
        <end position="25"/>
    </location>
</feature>
<gene>
    <name evidence="3" type="ORF">PSm6_44530</name>
</gene>
<accession>A0ABM7LEU4</accession>
<dbReference type="Pfam" id="PF18894">
    <property type="entry name" value="PhageMetallopep"/>
    <property type="match status" value="1"/>
</dbReference>
<evidence type="ECO:0000259" key="2">
    <source>
        <dbReference type="Pfam" id="PF18894"/>
    </source>
</evidence>
<reference evidence="3" key="1">
    <citation type="submission" date="2020-05" db="EMBL/GenBank/DDBJ databases">
        <title>Complete genome sequence of Pseudomonas sp. Sm006.</title>
        <authorList>
            <person name="Takeuchi K."/>
            <person name="Someya N."/>
        </authorList>
    </citation>
    <scope>NUCLEOTIDE SEQUENCE</scope>
    <source>
        <strain evidence="3">Sm006</strain>
    </source>
</reference>
<sequence length="220" mass="24321">MVRNRTPQGADAVTRRPLPPARIGHIPDGGRWPADLVPAPELREWVMATFIREGARLFNEDHAHLAEADLEFMWASTAYRKAGRMVLGQAEQVAFRVGGWQRARGEQQMGEWFGRVPDFVITLAADYSSICSDADFCALVEHELYHVAQALDEYGAPKFTDAGLPKLTLRGHDVEEFVGVVRRYGPTHEVQRLIDAAGNPPEVGLTNIARACGTCLLKSA</sequence>
<evidence type="ECO:0000313" key="3">
    <source>
        <dbReference type="EMBL" id="BCD88046.1"/>
    </source>
</evidence>
<dbReference type="Proteomes" id="UP001064896">
    <property type="component" value="Chromosome"/>
</dbReference>
<feature type="domain" description="Putative phage metallopeptidase" evidence="2">
    <location>
        <begin position="44"/>
        <end position="197"/>
    </location>
</feature>
<dbReference type="EMBL" id="AP023081">
    <property type="protein sequence ID" value="BCD88046.1"/>
    <property type="molecule type" value="Genomic_DNA"/>
</dbReference>
<name>A0ABM7LEU4_9PSED</name>
<dbReference type="InterPro" id="IPR043998">
    <property type="entry name" value="Put_Metallopep"/>
</dbReference>
<keyword evidence="4" id="KW-1185">Reference proteome</keyword>
<proteinExistence type="predicted"/>
<evidence type="ECO:0000256" key="1">
    <source>
        <dbReference type="SAM" id="MobiDB-lite"/>
    </source>
</evidence>
<evidence type="ECO:0000313" key="4">
    <source>
        <dbReference type="Proteomes" id="UP001064896"/>
    </source>
</evidence>
<organism evidence="3 4">
    <name type="scientific">Pseudomonas solani</name>
    <dbReference type="NCBI Taxonomy" id="2731552"/>
    <lineage>
        <taxon>Bacteria</taxon>
        <taxon>Pseudomonadati</taxon>
        <taxon>Pseudomonadota</taxon>
        <taxon>Gammaproteobacteria</taxon>
        <taxon>Pseudomonadales</taxon>
        <taxon>Pseudomonadaceae</taxon>
        <taxon>Pseudomonas</taxon>
    </lineage>
</organism>
<protein>
    <recommendedName>
        <fullName evidence="2">Putative phage metallopeptidase domain-containing protein</fullName>
    </recommendedName>
</protein>
<dbReference type="RefSeq" id="WP_265168240.1">
    <property type="nucleotide sequence ID" value="NZ_AP023081.1"/>
</dbReference>